<evidence type="ECO:0000256" key="4">
    <source>
        <dbReference type="ARBA" id="ARBA00023136"/>
    </source>
</evidence>
<dbReference type="EC" id="4.2.2.29" evidence="7"/>
<feature type="site" description="Important for catalytic activity" evidence="7">
    <location>
        <position position="294"/>
    </location>
</feature>
<reference evidence="9" key="1">
    <citation type="submission" date="2020-08" db="EMBL/GenBank/DDBJ databases">
        <title>Sequencing the genomes of 1000 actinobacteria strains.</title>
        <authorList>
            <person name="Klenk H.-P."/>
        </authorList>
    </citation>
    <scope>NUCLEOTIDE SEQUENCE</scope>
    <source>
        <strain evidence="9">DSM 10695</strain>
    </source>
</reference>
<keyword evidence="10" id="KW-1185">Reference proteome</keyword>
<dbReference type="GO" id="GO:0071555">
    <property type="term" value="P:cell wall organization"/>
    <property type="evidence" value="ECO:0007669"/>
    <property type="project" value="UniProtKB-KW"/>
</dbReference>
<evidence type="ECO:0000256" key="3">
    <source>
        <dbReference type="ARBA" id="ARBA00022989"/>
    </source>
</evidence>
<dbReference type="GO" id="GO:0008932">
    <property type="term" value="F:lytic endotransglycosylase activity"/>
    <property type="evidence" value="ECO:0007669"/>
    <property type="project" value="UniProtKB-UniRule"/>
</dbReference>
<comment type="subcellular location">
    <subcellularLocation>
        <location evidence="7">Cell membrane</location>
        <topology evidence="7">Single-pass membrane protein</topology>
    </subcellularLocation>
</comment>
<evidence type="ECO:0000256" key="2">
    <source>
        <dbReference type="ARBA" id="ARBA00022692"/>
    </source>
</evidence>
<dbReference type="RefSeq" id="WP_184452669.1">
    <property type="nucleotide sequence ID" value="NZ_JACHMK010000001.1"/>
</dbReference>
<keyword evidence="5 7" id="KW-0456">Lyase</keyword>
<gene>
    <name evidence="7" type="primary">mltG</name>
    <name evidence="9" type="ORF">HD592_001290</name>
</gene>
<dbReference type="GO" id="GO:0005886">
    <property type="term" value="C:plasma membrane"/>
    <property type="evidence" value="ECO:0007669"/>
    <property type="project" value="UniProtKB-SubCell"/>
</dbReference>
<sequence length="423" mass="45022">MTTPPPRPPFKPRREIHSHGAHAGSRNEAPRRAPRADGAVQAPDAVGLETTGMRSRRLEHERLRVKRRRRNRRIRSAFVILLVLVLLGGAGWFAINQVMDSSSQSAHLADDYPGPGEGSVEVTVDVGQSGVEIGQTLVNAGVVKSLDAFTRAFNANKASTSIRPGTYTLKLKMSASEAVAALLDDANRSENTVTVAPGQTAAQIVERIVAVTDFTQEEVDSALADSAAIGLPAEAGGNAEGWLAPGSYELASTDTPATLLGQMVAKTVAELDALGVAVADRQAVLIKASILEREVNIDEYLPKVARVIENRLADSEGETKGLLQMDSTVLYGVGKTGGVPTVDDLADENPYNTYLYKGLPPTPIAQPAKSAIEAVINPASGPWLYYVTVDLDTGETLFAQTHAEQEANVEKFKAYCTANPGKC</sequence>
<evidence type="ECO:0000256" key="7">
    <source>
        <dbReference type="HAMAP-Rule" id="MF_02065"/>
    </source>
</evidence>
<accession>A0A923E517</accession>
<comment type="caution">
    <text evidence="9">The sequence shown here is derived from an EMBL/GenBank/DDBJ whole genome shotgun (WGS) entry which is preliminary data.</text>
</comment>
<name>A0A923E517_9ACTO</name>
<feature type="region of interest" description="Disordered" evidence="8">
    <location>
        <begin position="1"/>
        <end position="46"/>
    </location>
</feature>
<keyword evidence="6 7" id="KW-0961">Cell wall biogenesis/degradation</keyword>
<dbReference type="AlphaFoldDB" id="A0A923E517"/>
<dbReference type="InterPro" id="IPR003770">
    <property type="entry name" value="MLTG-like"/>
</dbReference>
<evidence type="ECO:0000256" key="5">
    <source>
        <dbReference type="ARBA" id="ARBA00023239"/>
    </source>
</evidence>
<dbReference type="GO" id="GO:0009252">
    <property type="term" value="P:peptidoglycan biosynthetic process"/>
    <property type="evidence" value="ECO:0007669"/>
    <property type="project" value="UniProtKB-UniRule"/>
</dbReference>
<dbReference type="PANTHER" id="PTHR30518">
    <property type="entry name" value="ENDOLYTIC MUREIN TRANSGLYCOSYLASE"/>
    <property type="match status" value="1"/>
</dbReference>
<dbReference type="NCBIfam" id="TIGR00247">
    <property type="entry name" value="endolytic transglycosylase MltG"/>
    <property type="match status" value="1"/>
</dbReference>
<dbReference type="EMBL" id="JACHMK010000001">
    <property type="protein sequence ID" value="MBB6334725.1"/>
    <property type="molecule type" value="Genomic_DNA"/>
</dbReference>
<dbReference type="HAMAP" id="MF_02065">
    <property type="entry name" value="MltG"/>
    <property type="match status" value="1"/>
</dbReference>
<dbReference type="PANTHER" id="PTHR30518:SF2">
    <property type="entry name" value="ENDOLYTIC MUREIN TRANSGLYCOSYLASE"/>
    <property type="match status" value="1"/>
</dbReference>
<keyword evidence="2 7" id="KW-0812">Transmembrane</keyword>
<evidence type="ECO:0000256" key="1">
    <source>
        <dbReference type="ARBA" id="ARBA00022475"/>
    </source>
</evidence>
<dbReference type="Proteomes" id="UP000617426">
    <property type="component" value="Unassembled WGS sequence"/>
</dbReference>
<dbReference type="Gene3D" id="3.30.1490.480">
    <property type="entry name" value="Endolytic murein transglycosylase"/>
    <property type="match status" value="1"/>
</dbReference>
<comment type="similarity">
    <text evidence="7">Belongs to the transglycosylase MltG family.</text>
</comment>
<comment type="function">
    <text evidence="7">Functions as a peptidoglycan terminase that cleaves nascent peptidoglycan strands endolytically to terminate their elongation.</text>
</comment>
<protein>
    <recommendedName>
        <fullName evidence="7">Endolytic murein transglycosylase</fullName>
        <ecNumber evidence="7">4.2.2.29</ecNumber>
    </recommendedName>
    <alternativeName>
        <fullName evidence="7">Peptidoglycan lytic transglycosylase</fullName>
    </alternativeName>
    <alternativeName>
        <fullName evidence="7">Peptidoglycan polymerization terminase</fullName>
    </alternativeName>
</protein>
<comment type="catalytic activity">
    <reaction evidence="7">
        <text>a peptidoglycan chain = a peptidoglycan chain with N-acetyl-1,6-anhydromuramyl-[peptide] at the reducing end + a peptidoglycan chain with N-acetylglucosamine at the non-reducing end.</text>
        <dbReference type="EC" id="4.2.2.29"/>
    </reaction>
</comment>
<feature type="transmembrane region" description="Helical" evidence="7">
    <location>
        <begin position="74"/>
        <end position="95"/>
    </location>
</feature>
<keyword evidence="4 7" id="KW-0472">Membrane</keyword>
<proteinExistence type="inferred from homology"/>
<organism evidence="9 10">
    <name type="scientific">Schaalia hyovaginalis</name>
    <dbReference type="NCBI Taxonomy" id="29316"/>
    <lineage>
        <taxon>Bacteria</taxon>
        <taxon>Bacillati</taxon>
        <taxon>Actinomycetota</taxon>
        <taxon>Actinomycetes</taxon>
        <taxon>Actinomycetales</taxon>
        <taxon>Actinomycetaceae</taxon>
        <taxon>Schaalia</taxon>
    </lineage>
</organism>
<dbReference type="CDD" id="cd08010">
    <property type="entry name" value="MltG_like"/>
    <property type="match status" value="1"/>
</dbReference>
<keyword evidence="3 7" id="KW-1133">Transmembrane helix</keyword>
<evidence type="ECO:0000256" key="6">
    <source>
        <dbReference type="ARBA" id="ARBA00023316"/>
    </source>
</evidence>
<evidence type="ECO:0000256" key="8">
    <source>
        <dbReference type="SAM" id="MobiDB-lite"/>
    </source>
</evidence>
<dbReference type="Pfam" id="PF02618">
    <property type="entry name" value="YceG"/>
    <property type="match status" value="1"/>
</dbReference>
<evidence type="ECO:0000313" key="9">
    <source>
        <dbReference type="EMBL" id="MBB6334725.1"/>
    </source>
</evidence>
<keyword evidence="1 7" id="KW-1003">Cell membrane</keyword>
<evidence type="ECO:0000313" key="10">
    <source>
        <dbReference type="Proteomes" id="UP000617426"/>
    </source>
</evidence>